<feature type="domain" description="F5/8 type C" evidence="2">
    <location>
        <begin position="578"/>
        <end position="697"/>
    </location>
</feature>
<dbReference type="Pfam" id="PF00754">
    <property type="entry name" value="F5_F8_type_C"/>
    <property type="match status" value="1"/>
</dbReference>
<dbReference type="Pfam" id="PF18962">
    <property type="entry name" value="Por_Secre_tail"/>
    <property type="match status" value="1"/>
</dbReference>
<gene>
    <name evidence="5" type="ORF">E1750_16840</name>
</gene>
<dbReference type="InterPro" id="IPR017853">
    <property type="entry name" value="GH"/>
</dbReference>
<dbReference type="Gene3D" id="2.60.120.260">
    <property type="entry name" value="Galactose-binding domain-like"/>
    <property type="match status" value="1"/>
</dbReference>
<organism evidence="5 6">
    <name type="scientific">Flavobacterium nackdongense</name>
    <dbReference type="NCBI Taxonomy" id="2547394"/>
    <lineage>
        <taxon>Bacteria</taxon>
        <taxon>Pseudomonadati</taxon>
        <taxon>Bacteroidota</taxon>
        <taxon>Flavobacteriia</taxon>
        <taxon>Flavobacteriales</taxon>
        <taxon>Flavobacteriaceae</taxon>
        <taxon>Flavobacterium</taxon>
    </lineage>
</organism>
<dbReference type="GO" id="GO:0071966">
    <property type="term" value="P:fungal-type cell wall polysaccharide metabolic process"/>
    <property type="evidence" value="ECO:0007669"/>
    <property type="project" value="TreeGrafter"/>
</dbReference>
<dbReference type="Gene3D" id="2.60.40.10">
    <property type="entry name" value="Immunoglobulins"/>
    <property type="match status" value="1"/>
</dbReference>
<evidence type="ECO:0000313" key="5">
    <source>
        <dbReference type="EMBL" id="QBN20386.1"/>
    </source>
</evidence>
<dbReference type="PANTHER" id="PTHR34154:SF10">
    <property type="entry name" value="ASL1-LIKE GLYCOSYL HYDROLASE CATALYTIC DOMAIN-CONTAINING PROTEIN"/>
    <property type="match status" value="1"/>
</dbReference>
<dbReference type="InterPro" id="IPR024655">
    <property type="entry name" value="Asl1_glyco_hydro_catalytic"/>
</dbReference>
<evidence type="ECO:0000313" key="6">
    <source>
        <dbReference type="Proteomes" id="UP000291124"/>
    </source>
</evidence>
<dbReference type="KEGG" id="fnk:E1750_16840"/>
<dbReference type="InterPro" id="IPR008979">
    <property type="entry name" value="Galactose-bd-like_sf"/>
</dbReference>
<dbReference type="OrthoDB" id="9809583at2"/>
<keyword evidence="1" id="KW-0732">Signal</keyword>
<dbReference type="InterPro" id="IPR053183">
    <property type="entry name" value="ASL1"/>
</dbReference>
<dbReference type="Pfam" id="PF11790">
    <property type="entry name" value="Glyco_hydro_cc"/>
    <property type="match status" value="1"/>
</dbReference>
<dbReference type="EMBL" id="CP037933">
    <property type="protein sequence ID" value="QBN20386.1"/>
    <property type="molecule type" value="Genomic_DNA"/>
</dbReference>
<evidence type="ECO:0000259" key="3">
    <source>
        <dbReference type="Pfam" id="PF11790"/>
    </source>
</evidence>
<proteinExistence type="predicted"/>
<feature type="domain" description="Secretion system C-terminal sorting" evidence="4">
    <location>
        <begin position="722"/>
        <end position="782"/>
    </location>
</feature>
<dbReference type="InterPro" id="IPR000421">
    <property type="entry name" value="FA58C"/>
</dbReference>
<dbReference type="AlphaFoldDB" id="A0A4P6YB92"/>
<keyword evidence="6" id="KW-1185">Reference proteome</keyword>
<dbReference type="Gene3D" id="2.60.20.10">
    <property type="entry name" value="Crystallins"/>
    <property type="match status" value="1"/>
</dbReference>
<dbReference type="Proteomes" id="UP000291124">
    <property type="component" value="Chromosome"/>
</dbReference>
<protein>
    <submittedName>
        <fullName evidence="5">T9SS type A sorting domain-containing protein</fullName>
    </submittedName>
</protein>
<accession>A0A4P6YB92</accession>
<dbReference type="InterPro" id="IPR013783">
    <property type="entry name" value="Ig-like_fold"/>
</dbReference>
<dbReference type="SUPFAM" id="SSF51445">
    <property type="entry name" value="(Trans)glycosidases"/>
    <property type="match status" value="1"/>
</dbReference>
<dbReference type="RefSeq" id="WP_133277886.1">
    <property type="nucleotide sequence ID" value="NZ_CP037933.1"/>
</dbReference>
<dbReference type="SUPFAM" id="SSF49785">
    <property type="entry name" value="Galactose-binding domain-like"/>
    <property type="match status" value="1"/>
</dbReference>
<evidence type="ECO:0000256" key="1">
    <source>
        <dbReference type="ARBA" id="ARBA00022729"/>
    </source>
</evidence>
<reference evidence="6" key="1">
    <citation type="submission" date="2019-03" db="EMBL/GenBank/DDBJ databases">
        <title>Flavobacterium sp.</title>
        <authorList>
            <person name="Kim H."/>
        </authorList>
    </citation>
    <scope>NUCLEOTIDE SEQUENCE [LARGE SCALE GENOMIC DNA]</scope>
    <source>
        <strain evidence="6">GS13</strain>
    </source>
</reference>
<feature type="domain" description="Asl1-like glycosyl hydrolase catalytic" evidence="3">
    <location>
        <begin position="235"/>
        <end position="425"/>
    </location>
</feature>
<dbReference type="NCBIfam" id="TIGR04183">
    <property type="entry name" value="Por_Secre_tail"/>
    <property type="match status" value="1"/>
</dbReference>
<dbReference type="Gene3D" id="3.20.20.80">
    <property type="entry name" value="Glycosidases"/>
    <property type="match status" value="1"/>
</dbReference>
<sequence length="786" mass="88923">MKNGIFLLFLILVNGGYKLTAQNPVIIENQKVTIASLAGTNYELKNKGELLVSSPTATFTGKVNFTSDAAWLILEGVLPSVAIASHLSYITVNGQPAVNKVNVRVTNYLQGCVILPHSPTYEALSVFKDEAFVGDEMKCIPYKYYKIADLGTFDNTVSSFKLKKGYMATFAQNENGTGYSKVYIAEKDDIEISMLPLGLNNLVSFVRVFPWRYTGKKGFGSGFVDFNRSIKPAQLTNSSWFYNWGVPSNEDLTDFEFVTMKSYASSTTDVKWQEINNLNYTSHLLGYNEPNNAGPLNMTVEQQLKYWPKFMESGMRLGSPAPTNWDEFFEFMDKCDELNYRVDFVCIHDYGDGTAESFYRNCKRVYDRTKRPIWITEFNWGGNWTKTPRTYEESAKRIAEIIDRYDKEGIIERYAIFNFDEELNRDGEFPLNKSVFKTPAIPNYEITPIGIAYRDQVTTMAFNPAEQINFPFKMVPPQNLKGTNINGISIRLVWENFMDNTPGTFSLERSFNGGAFSQVATIGGTNTTYVDSVETIGFGKYKYKITSIHPVYGNSITVSTIVDVLPGGRQNVARFKDIKVSSTTSSSYPGKLAVDDDIISDTSRWVSSAGTFPATLEIDLKDFYLVDELVLYCGYQGYNSPITNFQFQYWDGIKWVNAVVETNNTLALYRKSFTEVKTNKLRLNVTSTAANIVRLYEIEVYGKEFNSLGVNENSKYINKFTIYPNPAENTLFIEGKNEIESVEIFDINAKVLISKQATRTVDVSELCAGIYFIKVNNTETLQFIKK</sequence>
<dbReference type="PANTHER" id="PTHR34154">
    <property type="entry name" value="ALKALI-SENSITIVE LINKAGE PROTEIN 1"/>
    <property type="match status" value="1"/>
</dbReference>
<dbReference type="InterPro" id="IPR026444">
    <property type="entry name" value="Secre_tail"/>
</dbReference>
<name>A0A4P6YB92_9FLAO</name>
<evidence type="ECO:0000259" key="4">
    <source>
        <dbReference type="Pfam" id="PF18962"/>
    </source>
</evidence>
<evidence type="ECO:0000259" key="2">
    <source>
        <dbReference type="Pfam" id="PF00754"/>
    </source>
</evidence>